<reference evidence="1 2" key="1">
    <citation type="journal article" date="2014" name="Nat. Commun.">
        <title>Klebsormidium flaccidum genome reveals primary factors for plant terrestrial adaptation.</title>
        <authorList>
            <person name="Hori K."/>
            <person name="Maruyama F."/>
            <person name="Fujisawa T."/>
            <person name="Togashi T."/>
            <person name="Yamamoto N."/>
            <person name="Seo M."/>
            <person name="Sato S."/>
            <person name="Yamada T."/>
            <person name="Mori H."/>
            <person name="Tajima N."/>
            <person name="Moriyama T."/>
            <person name="Ikeuchi M."/>
            <person name="Watanabe M."/>
            <person name="Wada H."/>
            <person name="Kobayashi K."/>
            <person name="Saito M."/>
            <person name="Masuda T."/>
            <person name="Sasaki-Sekimoto Y."/>
            <person name="Mashiguchi K."/>
            <person name="Awai K."/>
            <person name="Shimojima M."/>
            <person name="Masuda S."/>
            <person name="Iwai M."/>
            <person name="Nobusawa T."/>
            <person name="Narise T."/>
            <person name="Kondo S."/>
            <person name="Saito H."/>
            <person name="Sato R."/>
            <person name="Murakawa M."/>
            <person name="Ihara Y."/>
            <person name="Oshima-Yamada Y."/>
            <person name="Ohtaka K."/>
            <person name="Satoh M."/>
            <person name="Sonobe K."/>
            <person name="Ishii M."/>
            <person name="Ohtani R."/>
            <person name="Kanamori-Sato M."/>
            <person name="Honoki R."/>
            <person name="Miyazaki D."/>
            <person name="Mochizuki H."/>
            <person name="Umetsu J."/>
            <person name="Higashi K."/>
            <person name="Shibata D."/>
            <person name="Kamiya Y."/>
            <person name="Sato N."/>
            <person name="Nakamura Y."/>
            <person name="Tabata S."/>
            <person name="Ida S."/>
            <person name="Kurokawa K."/>
            <person name="Ohta H."/>
        </authorList>
    </citation>
    <scope>NUCLEOTIDE SEQUENCE [LARGE SCALE GENOMIC DNA]</scope>
    <source>
        <strain evidence="1 2">NIES-2285</strain>
    </source>
</reference>
<name>A0A1Y1IDH2_KLENI</name>
<proteinExistence type="predicted"/>
<evidence type="ECO:0000313" key="1">
    <source>
        <dbReference type="EMBL" id="GAQ88643.1"/>
    </source>
</evidence>
<organism evidence="1 2">
    <name type="scientific">Klebsormidium nitens</name>
    <name type="common">Green alga</name>
    <name type="synonym">Ulothrix nitens</name>
    <dbReference type="NCBI Taxonomy" id="105231"/>
    <lineage>
        <taxon>Eukaryota</taxon>
        <taxon>Viridiplantae</taxon>
        <taxon>Streptophyta</taxon>
        <taxon>Klebsormidiophyceae</taxon>
        <taxon>Klebsormidiales</taxon>
        <taxon>Klebsormidiaceae</taxon>
        <taxon>Klebsormidium</taxon>
    </lineage>
</organism>
<accession>A0A1Y1IDH2</accession>
<dbReference type="AlphaFoldDB" id="A0A1Y1IDH2"/>
<gene>
    <name evidence="1" type="ORF">KFL_004470090</name>
</gene>
<sequence length="527" mass="58100">MASKAAEFASQFVELSRKGQALEMLPDLKEVIMGVGSPGFAISTQEETAMRLKPNKMFRRVLALMENKEAVAALVSLIIPKESTPDDAYHVMLGVLLKLSSIPSFAKEFADVPAAPALLLCQRFLLPELETASRRRAAWDPSYVNAASLYNQLLNNLIRHSPRFAADALDSRLIYDLLRAFPFAPRPFLAWAATLEVTSVTNLASYQASTLVCLQDTNPQGPRDIRLKDLDLVRNWLDRFLGFLDAFRGPLLSRGEGARFGAAAVYVLRFVDVVEGTKEVNRALFTSARRAAMLLTAERVCALGKSYEAFGRQVVQTVDRAWVEMARVAAGKDSWERDERARTSVTRAEALFDKLRTAKEDGDTWGFQLRDLHEEMQKGGLHVQDAQRLAARGLVSLLVDILEGEDMSKERKPGLVSGTTEGPVWPALEMLVALAEPFDPANPGGNEAFCRELAEAVPRLSRFAGGGAVGALGSFELRLLLEALFTVLRLNPDERWAARWPLLDVLLAACKRFIPTDPGAWRASGTA</sequence>
<evidence type="ECO:0000313" key="2">
    <source>
        <dbReference type="Proteomes" id="UP000054558"/>
    </source>
</evidence>
<dbReference type="EMBL" id="DF237396">
    <property type="protein sequence ID" value="GAQ88643.1"/>
    <property type="molecule type" value="Genomic_DNA"/>
</dbReference>
<dbReference type="Proteomes" id="UP000054558">
    <property type="component" value="Unassembled WGS sequence"/>
</dbReference>
<protein>
    <submittedName>
        <fullName evidence="1">Uncharacterized protein</fullName>
    </submittedName>
</protein>
<keyword evidence="2" id="KW-1185">Reference proteome</keyword>